<dbReference type="Proteomes" id="UP000199055">
    <property type="component" value="Unassembled WGS sequence"/>
</dbReference>
<accession>A0A1H9DND7</accession>
<gene>
    <name evidence="2" type="ORF">SAMN05216481_104199</name>
</gene>
<evidence type="ECO:0000256" key="1">
    <source>
        <dbReference type="SAM" id="Phobius"/>
    </source>
</evidence>
<name>A0A1H9DND7_9ACTN</name>
<dbReference type="STRING" id="403935.SAMN05216481_104199"/>
<keyword evidence="1" id="KW-1133">Transmembrane helix</keyword>
<keyword evidence="3" id="KW-1185">Reference proteome</keyword>
<keyword evidence="1" id="KW-0472">Membrane</keyword>
<feature type="transmembrane region" description="Helical" evidence="1">
    <location>
        <begin position="135"/>
        <end position="155"/>
    </location>
</feature>
<organism evidence="2 3">
    <name type="scientific">Streptomyces radiopugnans</name>
    <dbReference type="NCBI Taxonomy" id="403935"/>
    <lineage>
        <taxon>Bacteria</taxon>
        <taxon>Bacillati</taxon>
        <taxon>Actinomycetota</taxon>
        <taxon>Actinomycetes</taxon>
        <taxon>Kitasatosporales</taxon>
        <taxon>Streptomycetaceae</taxon>
        <taxon>Streptomyces</taxon>
    </lineage>
</organism>
<feature type="transmembrane region" description="Helical" evidence="1">
    <location>
        <begin position="23"/>
        <end position="45"/>
    </location>
</feature>
<feature type="transmembrane region" description="Helical" evidence="1">
    <location>
        <begin position="65"/>
        <end position="82"/>
    </location>
</feature>
<dbReference type="EMBL" id="FOET01000004">
    <property type="protein sequence ID" value="SEQ15030.1"/>
    <property type="molecule type" value="Genomic_DNA"/>
</dbReference>
<reference evidence="2 3" key="1">
    <citation type="submission" date="2016-10" db="EMBL/GenBank/DDBJ databases">
        <authorList>
            <person name="de Groot N.N."/>
        </authorList>
    </citation>
    <scope>NUCLEOTIDE SEQUENCE [LARGE SCALE GENOMIC DNA]</scope>
    <source>
        <strain evidence="2 3">CGMCC 4.3519</strain>
    </source>
</reference>
<keyword evidence="1" id="KW-0812">Transmembrane</keyword>
<dbReference type="RefSeq" id="WP_093658207.1">
    <property type="nucleotide sequence ID" value="NZ_FOET01000004.1"/>
</dbReference>
<sequence length="175" mass="18676">MTQPAPHPAAPPSRPPLRPRRSLAVCALIGAALMAAVDEIVFHQLLNWHHFYDRSTPPIGLLSDGLLHTAELLGLVAGFVLHADMRRRGTLSPAHARAGLFLGLGAFQLFDGIVDHKVLRIHQIRYGADLLPYDLAWNGLGLALLGVGAVLAVRAGRTSGPPGRPGPSKPPEPSR</sequence>
<dbReference type="InterPro" id="IPR018719">
    <property type="entry name" value="DUF2243_membrane"/>
</dbReference>
<evidence type="ECO:0000313" key="3">
    <source>
        <dbReference type="Proteomes" id="UP000199055"/>
    </source>
</evidence>
<protein>
    <submittedName>
        <fullName evidence="2">Uncharacterized membrane protein</fullName>
    </submittedName>
</protein>
<evidence type="ECO:0000313" key="2">
    <source>
        <dbReference type="EMBL" id="SEQ15030.1"/>
    </source>
</evidence>
<dbReference type="AlphaFoldDB" id="A0A1H9DND7"/>
<proteinExistence type="predicted"/>
<dbReference type="Pfam" id="PF10002">
    <property type="entry name" value="DUF2243"/>
    <property type="match status" value="1"/>
</dbReference>